<feature type="compositionally biased region" description="Low complexity" evidence="1">
    <location>
        <begin position="64"/>
        <end position="82"/>
    </location>
</feature>
<dbReference type="WBParaSite" id="OFLC_0001406201-mRNA-1">
    <property type="protein sequence ID" value="OFLC_0001406201-mRNA-1"/>
    <property type="gene ID" value="OFLC_0001406201"/>
</dbReference>
<gene>
    <name evidence="3" type="ORF">OFLC_LOCUS14054</name>
</gene>
<keyword evidence="4" id="KW-1185">Reference proteome</keyword>
<dbReference type="InterPro" id="IPR002619">
    <property type="entry name" value="CX"/>
</dbReference>
<feature type="compositionally biased region" description="Polar residues" evidence="1">
    <location>
        <begin position="29"/>
        <end position="52"/>
    </location>
</feature>
<reference evidence="5" key="1">
    <citation type="submission" date="2016-06" db="UniProtKB">
        <authorList>
            <consortium name="WormBaseParasite"/>
        </authorList>
    </citation>
    <scope>IDENTIFICATION</scope>
</reference>
<accession>A0A183I2U2</accession>
<dbReference type="STRING" id="387005.A0A183I2U2"/>
<name>A0A183I2U2_9BILA</name>
<evidence type="ECO:0000259" key="2">
    <source>
        <dbReference type="Pfam" id="PF01705"/>
    </source>
</evidence>
<evidence type="ECO:0000313" key="4">
    <source>
        <dbReference type="Proteomes" id="UP000267606"/>
    </source>
</evidence>
<dbReference type="PANTHER" id="PTHR47520">
    <property type="entry name" value="CX DOMAIN-CONTAINING PROTEIN-RELATED"/>
    <property type="match status" value="1"/>
</dbReference>
<organism evidence="5">
    <name type="scientific">Onchocerca flexuosa</name>
    <dbReference type="NCBI Taxonomy" id="387005"/>
    <lineage>
        <taxon>Eukaryota</taxon>
        <taxon>Metazoa</taxon>
        <taxon>Ecdysozoa</taxon>
        <taxon>Nematoda</taxon>
        <taxon>Chromadorea</taxon>
        <taxon>Rhabditida</taxon>
        <taxon>Spirurina</taxon>
        <taxon>Spiruromorpha</taxon>
        <taxon>Filarioidea</taxon>
        <taxon>Onchocercidae</taxon>
        <taxon>Onchocerca</taxon>
    </lineage>
</organism>
<evidence type="ECO:0000256" key="1">
    <source>
        <dbReference type="SAM" id="MobiDB-lite"/>
    </source>
</evidence>
<feature type="domain" description="CX" evidence="2">
    <location>
        <begin position="224"/>
        <end position="258"/>
    </location>
</feature>
<dbReference type="PANTHER" id="PTHR47520:SF8">
    <property type="entry name" value="CX DOMAIN-CONTAINING PROTEIN"/>
    <property type="match status" value="1"/>
</dbReference>
<proteinExistence type="predicted"/>
<feature type="compositionally biased region" description="Polar residues" evidence="1">
    <location>
        <begin position="91"/>
        <end position="100"/>
    </location>
</feature>
<dbReference type="AlphaFoldDB" id="A0A183I2U2"/>
<reference evidence="3 4" key="2">
    <citation type="submission" date="2018-11" db="EMBL/GenBank/DDBJ databases">
        <authorList>
            <consortium name="Pathogen Informatics"/>
        </authorList>
    </citation>
    <scope>NUCLEOTIDE SEQUENCE [LARGE SCALE GENOMIC DNA]</scope>
</reference>
<evidence type="ECO:0000313" key="3">
    <source>
        <dbReference type="EMBL" id="VDP15376.1"/>
    </source>
</evidence>
<sequence>MYKAIIYLLLLTQGISNARKGGFFRGSSGARTNARSGSHSAGGFHSQTNYRPQQGGYHPQQGAYHPQQGGYHPQPGGYRQPGTYHPGGGYNKQQPGNPNQDKLKLAFKRKTFLNFEINQEKPLSPNTGTFKKALLGGALGAAAGIATFELGKATFLTAILRSSSEPLKAPNGQNYYFDERNHQSKNGYFMCSMPIHDVVKTLQENSTSTPTTDESRNSTAMTPEQFFKTVQFQDGSRPKSLTWNCMSGTEVCCGTECCPAPKRDGGNSIHHKRPLLIIFVRCVDILKFEQS</sequence>
<feature type="region of interest" description="Disordered" evidence="1">
    <location>
        <begin position="29"/>
        <end position="100"/>
    </location>
</feature>
<protein>
    <submittedName>
        <fullName evidence="5">CX domain-containing protein</fullName>
    </submittedName>
</protein>
<dbReference type="Pfam" id="PF01705">
    <property type="entry name" value="CX"/>
    <property type="match status" value="1"/>
</dbReference>
<dbReference type="EMBL" id="UZAJ01040565">
    <property type="protein sequence ID" value="VDP15376.1"/>
    <property type="molecule type" value="Genomic_DNA"/>
</dbReference>
<evidence type="ECO:0000313" key="5">
    <source>
        <dbReference type="WBParaSite" id="OFLC_0001406201-mRNA-1"/>
    </source>
</evidence>
<dbReference type="Proteomes" id="UP000267606">
    <property type="component" value="Unassembled WGS sequence"/>
</dbReference>